<dbReference type="Gene3D" id="1.25.40.10">
    <property type="entry name" value="Tetratricopeptide repeat domain"/>
    <property type="match status" value="2"/>
</dbReference>
<proteinExistence type="predicted"/>
<dbReference type="Pfam" id="PF14559">
    <property type="entry name" value="TPR_19"/>
    <property type="match status" value="1"/>
</dbReference>
<dbReference type="AlphaFoldDB" id="A0A8B3DH57"/>
<comment type="caution">
    <text evidence="1">The sequence shown here is derived from an EMBL/GenBank/DDBJ whole genome shotgun (WGS) entry which is preliminary data.</text>
</comment>
<accession>A0A8B3DH57</accession>
<evidence type="ECO:0000313" key="1">
    <source>
        <dbReference type="EMBL" id="RIW01858.1"/>
    </source>
</evidence>
<gene>
    <name evidence="1" type="ORF">DS957_025900</name>
</gene>
<protein>
    <recommendedName>
        <fullName evidence="3">Tetratricopeptide repeat family protein</fullName>
    </recommendedName>
</protein>
<reference evidence="1 2" key="1">
    <citation type="submission" date="2018-08" db="EMBL/GenBank/DDBJ databases">
        <title>Vibrio harveyi strains pathogenic to white snook Centropomus viridis Lockington (1877) and potential probiotic bacteria.</title>
        <authorList>
            <person name="Soto-Rodriguez S."/>
            <person name="Gomez-Gil B."/>
            <person name="Lozano-Olvera R."/>
        </authorList>
    </citation>
    <scope>NUCLEOTIDE SEQUENCE [LARGE SCALE GENOMIC DNA]</scope>
    <source>
        <strain evidence="1 2">CAIM 1508</strain>
    </source>
</reference>
<dbReference type="SUPFAM" id="SSF48452">
    <property type="entry name" value="TPR-like"/>
    <property type="match status" value="1"/>
</dbReference>
<name>A0A8B3DH57_VIBHA</name>
<evidence type="ECO:0008006" key="3">
    <source>
        <dbReference type="Google" id="ProtNLM"/>
    </source>
</evidence>
<organism evidence="1 2">
    <name type="scientific">Vibrio harveyi</name>
    <name type="common">Beneckea harveyi</name>
    <dbReference type="NCBI Taxonomy" id="669"/>
    <lineage>
        <taxon>Bacteria</taxon>
        <taxon>Pseudomonadati</taxon>
        <taxon>Pseudomonadota</taxon>
        <taxon>Gammaproteobacteria</taxon>
        <taxon>Vibrionales</taxon>
        <taxon>Vibrionaceae</taxon>
        <taxon>Vibrio</taxon>
    </lineage>
</organism>
<sequence>MDIETFEQYQKLSRFLERDDFEINAFARFHDNHQGSNAETQELTKSLYLQACLKLEMLSCALDRTNELLTLTRNSANREQLLRLAVQLNYQNQRYLDVLNQFAVWKKLYQSELEKGQVKLTDALIAEVSTIAGHSAYQLEKWQETATIMKAAVKLDATQQRYQLLLASYQQLEAFEKEYALLLKVTELYPNQDKFWSRLAQSHIHYGQNAKAVASLLVVKDLHKLTEPQRILLAQLQLEAKTPALAYHTLSEYTPSSEYQEKVNKLKLHALLKSRQRDQAIKLLDSLSQASSLAIKAQLAYSEQRWEQAVPLLKQQIKQQPENQRWQLLKAIAHFELHQYRQAKPLLESLLGGKFDSSAKQWLIQIDYLNSD</sequence>
<dbReference type="EMBL" id="QOUW02000190">
    <property type="protein sequence ID" value="RIW01858.1"/>
    <property type="molecule type" value="Genomic_DNA"/>
</dbReference>
<dbReference type="Proteomes" id="UP000253437">
    <property type="component" value="Unassembled WGS sequence"/>
</dbReference>
<evidence type="ECO:0000313" key="2">
    <source>
        <dbReference type="Proteomes" id="UP000253437"/>
    </source>
</evidence>
<dbReference type="InterPro" id="IPR011990">
    <property type="entry name" value="TPR-like_helical_dom_sf"/>
</dbReference>